<reference evidence="6 8" key="1">
    <citation type="submission" date="2018-09" db="EMBL/GenBank/DDBJ databases">
        <title>Genomic investigation of the strawberry pathogen Phytophthora fragariae indicates pathogenicity is determined by transcriptional variation in three key races.</title>
        <authorList>
            <person name="Adams T.M."/>
            <person name="Armitage A.D."/>
            <person name="Sobczyk M.K."/>
            <person name="Bates H.J."/>
            <person name="Dunwell J.M."/>
            <person name="Nellist C.F."/>
            <person name="Harrison R.J."/>
        </authorList>
    </citation>
    <scope>NUCLEOTIDE SEQUENCE [LARGE SCALE GENOMIC DNA]</scope>
    <source>
        <strain evidence="4 6">SCRP249</strain>
        <strain evidence="3 8">SCRP324</strain>
        <strain evidence="5 7">SCRP333</strain>
    </source>
</reference>
<keyword evidence="7" id="KW-1185">Reference proteome</keyword>
<dbReference type="EMBL" id="QXFV01001044">
    <property type="protein sequence ID" value="KAE9017007.1"/>
    <property type="molecule type" value="Genomic_DNA"/>
</dbReference>
<proteinExistence type="predicted"/>
<dbReference type="Proteomes" id="UP000429607">
    <property type="component" value="Unassembled WGS sequence"/>
</dbReference>
<protein>
    <submittedName>
        <fullName evidence="3">Uncharacterized protein</fullName>
    </submittedName>
</protein>
<evidence type="ECO:0000256" key="1">
    <source>
        <dbReference type="SAM" id="MobiDB-lite"/>
    </source>
</evidence>
<evidence type="ECO:0000313" key="6">
    <source>
        <dbReference type="Proteomes" id="UP000429607"/>
    </source>
</evidence>
<gene>
    <name evidence="4" type="ORF">PR001_g14512</name>
    <name evidence="3" type="ORF">PR002_g14585</name>
    <name evidence="5" type="ORF">PR003_g16574</name>
</gene>
<sequence>MASTRSDSSAGTVEAASMDKISGSGSFSATDSETHQPLAGSTATGTDSDSGMNTLLLVGIIAASVIVFVAFLFVVRYRRRRYEPKLFSPSDTSAFQRVMSTTALENSSDALGASGVSTIVTSPRLPYMETFRLPRLSTKDASGDHVAVDVPEIHTTGRGTQVSRTTSLISGRSVFSASILMRGGLRSSLPSLAAFRGSRANSSGGVNRTTERQATDSSVSTAVLPAAPNSNAPPAPLEERGTDGDVWRDLSETCWSIGPGSDSETESERFSIAAASRPQDGALVLNRRRLSTLSDNIADIEEEGALHVEDLEVDSLDDSSRRRDRAMSSMDDWSPRRERGISLLDDSSPRRVRGLSALESRRKANSLADIVDTNKSGGSYFSVDSDYYDDTIKDCSLALFDDDSDSSDSDDSLWEEEF</sequence>
<name>A0A6A3L2R6_9STRA</name>
<evidence type="ECO:0000313" key="8">
    <source>
        <dbReference type="Proteomes" id="UP000435112"/>
    </source>
</evidence>
<keyword evidence="2" id="KW-0812">Transmembrane</keyword>
<feature type="region of interest" description="Disordered" evidence="1">
    <location>
        <begin position="197"/>
        <end position="243"/>
    </location>
</feature>
<feature type="region of interest" description="Disordered" evidence="1">
    <location>
        <begin position="1"/>
        <end position="47"/>
    </location>
</feature>
<accession>A0A6A3L2R6</accession>
<evidence type="ECO:0000313" key="7">
    <source>
        <dbReference type="Proteomes" id="UP000434957"/>
    </source>
</evidence>
<evidence type="ECO:0000313" key="3">
    <source>
        <dbReference type="EMBL" id="KAE9013200.1"/>
    </source>
</evidence>
<dbReference type="Proteomes" id="UP000434957">
    <property type="component" value="Unassembled WGS sequence"/>
</dbReference>
<feature type="compositionally biased region" description="Polar residues" evidence="1">
    <location>
        <begin position="199"/>
        <end position="208"/>
    </location>
</feature>
<feature type="transmembrane region" description="Helical" evidence="2">
    <location>
        <begin position="55"/>
        <end position="75"/>
    </location>
</feature>
<dbReference type="AlphaFoldDB" id="A0A6A3L2R6"/>
<evidence type="ECO:0000313" key="5">
    <source>
        <dbReference type="EMBL" id="KAE9325080.1"/>
    </source>
</evidence>
<evidence type="ECO:0000313" key="4">
    <source>
        <dbReference type="EMBL" id="KAE9017007.1"/>
    </source>
</evidence>
<dbReference type="EMBL" id="QXFU01001018">
    <property type="protein sequence ID" value="KAE9013200.1"/>
    <property type="molecule type" value="Genomic_DNA"/>
</dbReference>
<evidence type="ECO:0000256" key="2">
    <source>
        <dbReference type="SAM" id="Phobius"/>
    </source>
</evidence>
<organism evidence="3 8">
    <name type="scientific">Phytophthora rubi</name>
    <dbReference type="NCBI Taxonomy" id="129364"/>
    <lineage>
        <taxon>Eukaryota</taxon>
        <taxon>Sar</taxon>
        <taxon>Stramenopiles</taxon>
        <taxon>Oomycota</taxon>
        <taxon>Peronosporomycetes</taxon>
        <taxon>Peronosporales</taxon>
        <taxon>Peronosporaceae</taxon>
        <taxon>Phytophthora</taxon>
    </lineage>
</organism>
<comment type="caution">
    <text evidence="3">The sequence shown here is derived from an EMBL/GenBank/DDBJ whole genome shotgun (WGS) entry which is preliminary data.</text>
</comment>
<keyword evidence="2" id="KW-0472">Membrane</keyword>
<dbReference type="Proteomes" id="UP000435112">
    <property type="component" value="Unassembled WGS sequence"/>
</dbReference>
<keyword evidence="2" id="KW-1133">Transmembrane helix</keyword>
<dbReference type="EMBL" id="QXFT01001218">
    <property type="protein sequence ID" value="KAE9325080.1"/>
    <property type="molecule type" value="Genomic_DNA"/>
</dbReference>
<feature type="region of interest" description="Disordered" evidence="1">
    <location>
        <begin position="314"/>
        <end position="334"/>
    </location>
</feature>
<feature type="compositionally biased region" description="Polar residues" evidence="1">
    <location>
        <begin position="1"/>
        <end position="11"/>
    </location>
</feature>
<dbReference type="OrthoDB" id="129280at2759"/>